<dbReference type="PANTHER" id="PTHR30595">
    <property type="entry name" value="GLPR-RELATED TRANSCRIPTIONAL REPRESSOR"/>
    <property type="match status" value="1"/>
</dbReference>
<gene>
    <name evidence="2" type="ORF">ABG79_00118</name>
</gene>
<reference evidence="2 3" key="1">
    <citation type="submission" date="2015-09" db="EMBL/GenBank/DDBJ databases">
        <title>Draft genome sequence of a Caloramator mitchellensis, a moderate thermophile from the Great Artesian Basin of Australia.</title>
        <authorList>
            <person name="Patel B.K."/>
        </authorList>
    </citation>
    <scope>NUCLEOTIDE SEQUENCE [LARGE SCALE GENOMIC DNA]</scope>
    <source>
        <strain evidence="2 3">VF08</strain>
    </source>
</reference>
<comment type="caution">
    <text evidence="2">The sequence shown here is derived from an EMBL/GenBank/DDBJ whole genome shotgun (WGS) entry which is preliminary data.</text>
</comment>
<accession>A0A0R3JWP4</accession>
<evidence type="ECO:0000313" key="3">
    <source>
        <dbReference type="Proteomes" id="UP000052015"/>
    </source>
</evidence>
<proteinExistence type="predicted"/>
<organism evidence="2 3">
    <name type="scientific">Caloramator mitchellensis</name>
    <dbReference type="NCBI Taxonomy" id="908809"/>
    <lineage>
        <taxon>Bacteria</taxon>
        <taxon>Bacillati</taxon>
        <taxon>Bacillota</taxon>
        <taxon>Clostridia</taxon>
        <taxon>Eubacteriales</taxon>
        <taxon>Clostridiaceae</taxon>
        <taxon>Caloramator</taxon>
    </lineage>
</organism>
<dbReference type="AlphaFoldDB" id="A0A0R3JWP4"/>
<dbReference type="EMBL" id="LKHP01000001">
    <property type="protein sequence ID" value="KRQ87953.1"/>
    <property type="molecule type" value="Genomic_DNA"/>
</dbReference>
<dbReference type="InterPro" id="IPR038461">
    <property type="entry name" value="Schlafen_AlbA_2_dom_sf"/>
</dbReference>
<dbReference type="PANTHER" id="PTHR30595:SF6">
    <property type="entry name" value="SCHLAFEN ALBA-2 DOMAIN-CONTAINING PROTEIN"/>
    <property type="match status" value="1"/>
</dbReference>
<dbReference type="PATRIC" id="fig|908809.3.peg.119"/>
<dbReference type="Gene3D" id="3.30.565.60">
    <property type="match status" value="1"/>
</dbReference>
<dbReference type="InterPro" id="IPR007421">
    <property type="entry name" value="Schlafen_AlbA_2_dom"/>
</dbReference>
<dbReference type="Gene3D" id="3.30.950.30">
    <property type="entry name" value="Schlafen, AAA domain"/>
    <property type="match status" value="1"/>
</dbReference>
<dbReference type="STRING" id="908809.ABG79_00118"/>
<evidence type="ECO:0000313" key="2">
    <source>
        <dbReference type="EMBL" id="KRQ87953.1"/>
    </source>
</evidence>
<name>A0A0R3JWP4_CALMK</name>
<dbReference type="Pfam" id="PF04326">
    <property type="entry name" value="SLFN_AlbA_2"/>
    <property type="match status" value="1"/>
</dbReference>
<sequence length="374" mass="42745">MDIQKLLSLISKDESSKLDFKEKINIETESSKKELAKDICAIANSKGGRGYLIFGIEDKTKKIIGINKDDFIEEKIQQIVSTRIDPPIPISVETHTIDNKTIGLIVIYNTEQKPYQIRETGAFYIRRGSTTDFMRKDEIASMLQENGLISIELTPVLRATVKDLDFEKIEKYFSSIGMNTSIDNHLLLASGILTREKEANEFHPSIGGLLIFGKKPEIFLPNSVAIIKNYVNNEMPKFHMSTGTIIEMLDDASDFIRKTLKCEDIILNVVDEYLAKATVYRDYFSLKGCVEIYLFNNKVEIINPGAAIKSTNNDKYIKRNLWLYTKLISIDVNNKYFNKDVSKSQFEKNYGKIRTYNILSSNLFKVIIPTKKIK</sequence>
<protein>
    <submittedName>
        <fullName evidence="2">Divergent AAA domain protein</fullName>
    </submittedName>
</protein>
<dbReference type="OrthoDB" id="320597at2"/>
<keyword evidence="3" id="KW-1185">Reference proteome</keyword>
<feature type="domain" description="Schlafen AlbA-2" evidence="1">
    <location>
        <begin position="14"/>
        <end position="132"/>
    </location>
</feature>
<dbReference type="InterPro" id="IPR038475">
    <property type="entry name" value="RecG_C_sf"/>
</dbReference>
<evidence type="ECO:0000259" key="1">
    <source>
        <dbReference type="Pfam" id="PF04326"/>
    </source>
</evidence>
<dbReference type="Proteomes" id="UP000052015">
    <property type="component" value="Unassembled WGS sequence"/>
</dbReference>
<dbReference type="RefSeq" id="WP_057976028.1">
    <property type="nucleotide sequence ID" value="NZ_LKHP01000001.1"/>
</dbReference>